<dbReference type="Pfam" id="PF14357">
    <property type="entry name" value="DUF4404"/>
    <property type="match status" value="1"/>
</dbReference>
<comment type="caution">
    <text evidence="1">The sequence shown here is derived from an EMBL/GenBank/DDBJ whole genome shotgun (WGS) entry which is preliminary data.</text>
</comment>
<keyword evidence="2" id="KW-1185">Reference proteome</keyword>
<gene>
    <name evidence="1" type="ORF">TsocGM_09205</name>
</gene>
<dbReference type="InterPro" id="IPR025516">
    <property type="entry name" value="DUF4404"/>
</dbReference>
<evidence type="ECO:0000313" key="1">
    <source>
        <dbReference type="EMBL" id="RUL88105.1"/>
    </source>
</evidence>
<dbReference type="EMBL" id="RYZH01000014">
    <property type="protein sequence ID" value="RUL88105.1"/>
    <property type="molecule type" value="Genomic_DNA"/>
</dbReference>
<organism evidence="1 2">
    <name type="scientific">Tautonia sociabilis</name>
    <dbReference type="NCBI Taxonomy" id="2080755"/>
    <lineage>
        <taxon>Bacteria</taxon>
        <taxon>Pseudomonadati</taxon>
        <taxon>Planctomycetota</taxon>
        <taxon>Planctomycetia</taxon>
        <taxon>Isosphaerales</taxon>
        <taxon>Isosphaeraceae</taxon>
        <taxon>Tautonia</taxon>
    </lineage>
</organism>
<evidence type="ECO:0000313" key="2">
    <source>
        <dbReference type="Proteomes" id="UP000280296"/>
    </source>
</evidence>
<dbReference type="OrthoDB" id="9847939at2"/>
<sequence>MSQPADPEPLASLRADLIESARLLRDAHHLDPEERARLAELIDELGRALDPSAPPETAAHLASSASALARALHDRRDEGLLSATRARLDEAAVRAESEAPFATQVVRRFLDLLAQLGI</sequence>
<proteinExistence type="predicted"/>
<dbReference type="RefSeq" id="WP_126725014.1">
    <property type="nucleotide sequence ID" value="NZ_RYZH01000014.1"/>
</dbReference>
<dbReference type="Proteomes" id="UP000280296">
    <property type="component" value="Unassembled WGS sequence"/>
</dbReference>
<evidence type="ECO:0008006" key="3">
    <source>
        <dbReference type="Google" id="ProtNLM"/>
    </source>
</evidence>
<reference evidence="1 2" key="2">
    <citation type="submission" date="2019-01" db="EMBL/GenBank/DDBJ databases">
        <title>Tautonia sociabilis, a novel thermotolerant planctomycete of Isosphaeraceae family, isolated from a 4000 m deep subterranean habitat.</title>
        <authorList>
            <person name="Kovaleva O.L."/>
            <person name="Elcheninov A.G."/>
            <person name="Van Heerden E."/>
            <person name="Toshchakov S.V."/>
            <person name="Novikov A."/>
            <person name="Bonch-Osmolovskaya E.A."/>
            <person name="Kublanov I.V."/>
        </authorList>
    </citation>
    <scope>NUCLEOTIDE SEQUENCE [LARGE SCALE GENOMIC DNA]</scope>
    <source>
        <strain evidence="1 2">GM2012</strain>
    </source>
</reference>
<reference evidence="1 2" key="1">
    <citation type="submission" date="2018-12" db="EMBL/GenBank/DDBJ databases">
        <authorList>
            <person name="Toschakov S.V."/>
        </authorList>
    </citation>
    <scope>NUCLEOTIDE SEQUENCE [LARGE SCALE GENOMIC DNA]</scope>
    <source>
        <strain evidence="1 2">GM2012</strain>
    </source>
</reference>
<protein>
    <recommendedName>
        <fullName evidence="3">DUF4404 family protein</fullName>
    </recommendedName>
</protein>
<accession>A0A432MLU2</accession>
<dbReference type="AlphaFoldDB" id="A0A432MLU2"/>
<name>A0A432MLU2_9BACT</name>